<dbReference type="SUPFAM" id="SSF81383">
    <property type="entry name" value="F-box domain"/>
    <property type="match status" value="1"/>
</dbReference>
<dbReference type="Gene3D" id="1.20.1280.50">
    <property type="match status" value="1"/>
</dbReference>
<organism evidence="2 3">
    <name type="scientific">Passalora fulva</name>
    <name type="common">Tomato leaf mold</name>
    <name type="synonym">Cladosporium fulvum</name>
    <dbReference type="NCBI Taxonomy" id="5499"/>
    <lineage>
        <taxon>Eukaryota</taxon>
        <taxon>Fungi</taxon>
        <taxon>Dikarya</taxon>
        <taxon>Ascomycota</taxon>
        <taxon>Pezizomycotina</taxon>
        <taxon>Dothideomycetes</taxon>
        <taxon>Dothideomycetidae</taxon>
        <taxon>Mycosphaerellales</taxon>
        <taxon>Mycosphaerellaceae</taxon>
        <taxon>Fulvia</taxon>
    </lineage>
</organism>
<gene>
    <name evidence="2" type="ORF">CLAFUR5_07958</name>
</gene>
<dbReference type="InterPro" id="IPR036047">
    <property type="entry name" value="F-box-like_dom_sf"/>
</dbReference>
<dbReference type="EMBL" id="CP090165">
    <property type="protein sequence ID" value="UJO15125.1"/>
    <property type="molecule type" value="Genomic_DNA"/>
</dbReference>
<dbReference type="OrthoDB" id="3646034at2759"/>
<accession>A0A9Q8LCT8</accession>
<keyword evidence="3" id="KW-1185">Reference proteome</keyword>
<dbReference type="Pfam" id="PF12937">
    <property type="entry name" value="F-box-like"/>
    <property type="match status" value="1"/>
</dbReference>
<proteinExistence type="predicted"/>
<evidence type="ECO:0000259" key="1">
    <source>
        <dbReference type="Pfam" id="PF12937"/>
    </source>
</evidence>
<protein>
    <recommendedName>
        <fullName evidence="1">F-box domain-containing protein</fullName>
    </recommendedName>
</protein>
<reference evidence="2" key="1">
    <citation type="submission" date="2021-12" db="EMBL/GenBank/DDBJ databases">
        <authorList>
            <person name="Zaccaron A."/>
            <person name="Stergiopoulos I."/>
        </authorList>
    </citation>
    <scope>NUCLEOTIDE SEQUENCE</scope>
    <source>
        <strain evidence="2">Race5_Kim</strain>
    </source>
</reference>
<sequence length="155" mass="17985">MTPAAKAVLETYELLEQILLHLPSTFGTSERSHLRTCQQVCRYWRDIIDDSTALHNELQFDRWGPIASLSTPFCRAYRVRLREESVRNAGRVRLEEALFRIEGGVGEVETMEVETMEVGTMEANMRRHRLESAGGRVVPKIRVGKKWWRAKRARE</sequence>
<evidence type="ECO:0000313" key="2">
    <source>
        <dbReference type="EMBL" id="UJO15125.1"/>
    </source>
</evidence>
<dbReference type="Proteomes" id="UP000756132">
    <property type="component" value="Chromosome 3"/>
</dbReference>
<reference evidence="2" key="2">
    <citation type="journal article" date="2022" name="Microb. Genom.">
        <title>A chromosome-scale genome assembly of the tomato pathogen Cladosporium fulvum reveals a compartmentalized genome architecture and the presence of a dispensable chromosome.</title>
        <authorList>
            <person name="Zaccaron A.Z."/>
            <person name="Chen L.H."/>
            <person name="Samaras A."/>
            <person name="Stergiopoulos I."/>
        </authorList>
    </citation>
    <scope>NUCLEOTIDE SEQUENCE</scope>
    <source>
        <strain evidence="2">Race5_Kim</strain>
    </source>
</reference>
<dbReference type="AlphaFoldDB" id="A0A9Q8LCT8"/>
<name>A0A9Q8LCT8_PASFU</name>
<evidence type="ECO:0000313" key="3">
    <source>
        <dbReference type="Proteomes" id="UP000756132"/>
    </source>
</evidence>
<dbReference type="InterPro" id="IPR001810">
    <property type="entry name" value="F-box_dom"/>
</dbReference>
<feature type="domain" description="F-box" evidence="1">
    <location>
        <begin position="13"/>
        <end position="54"/>
    </location>
</feature>
<dbReference type="RefSeq" id="XP_047759491.1">
    <property type="nucleotide sequence ID" value="XM_047907106.1"/>
</dbReference>
<dbReference type="GeneID" id="71987836"/>
<dbReference type="KEGG" id="ffu:CLAFUR5_07958"/>